<dbReference type="CDD" id="cd16917">
    <property type="entry name" value="HATPase_UhpB-NarQ-NarX-like"/>
    <property type="match status" value="1"/>
</dbReference>
<keyword evidence="4" id="KW-0808">Transferase</keyword>
<dbReference type="InterPro" id="IPR050482">
    <property type="entry name" value="Sensor_HK_TwoCompSys"/>
</dbReference>
<feature type="compositionally biased region" description="Pro residues" evidence="9">
    <location>
        <begin position="1"/>
        <end position="42"/>
    </location>
</feature>
<feature type="transmembrane region" description="Helical" evidence="10">
    <location>
        <begin position="117"/>
        <end position="135"/>
    </location>
</feature>
<keyword evidence="10" id="KW-0812">Transmembrane</keyword>
<dbReference type="SUPFAM" id="SSF55874">
    <property type="entry name" value="ATPase domain of HSP90 chaperone/DNA topoisomerase II/histidine kinase"/>
    <property type="match status" value="1"/>
</dbReference>
<evidence type="ECO:0000256" key="8">
    <source>
        <dbReference type="ARBA" id="ARBA00023012"/>
    </source>
</evidence>
<name>A0A1N6Q7I7_9MICO</name>
<evidence type="ECO:0000256" key="6">
    <source>
        <dbReference type="ARBA" id="ARBA00022777"/>
    </source>
</evidence>
<dbReference type="GO" id="GO:0046983">
    <property type="term" value="F:protein dimerization activity"/>
    <property type="evidence" value="ECO:0007669"/>
    <property type="project" value="InterPro"/>
</dbReference>
<feature type="transmembrane region" description="Helical" evidence="10">
    <location>
        <begin position="80"/>
        <end position="105"/>
    </location>
</feature>
<dbReference type="Pfam" id="PF07730">
    <property type="entry name" value="HisKA_3"/>
    <property type="match status" value="1"/>
</dbReference>
<feature type="domain" description="Signal transduction histidine kinase subgroup 3 dimerisation and phosphoacceptor" evidence="11">
    <location>
        <begin position="289"/>
        <end position="352"/>
    </location>
</feature>
<keyword evidence="8" id="KW-0902">Two-component regulatory system</keyword>
<reference evidence="13" key="1">
    <citation type="submission" date="2017-01" db="EMBL/GenBank/DDBJ databases">
        <authorList>
            <person name="Varghese N."/>
            <person name="Submissions S."/>
        </authorList>
    </citation>
    <scope>NUCLEOTIDE SEQUENCE [LARGE SCALE GENOMIC DNA]</scope>
    <source>
        <strain evidence="13">3bp</strain>
    </source>
</reference>
<dbReference type="InterPro" id="IPR011712">
    <property type="entry name" value="Sig_transdc_His_kin_sub3_dim/P"/>
</dbReference>
<sequence length="490" mass="50632">MYPPPQQPGGPAVPPGAAPPPGYPAPGHPGAPPPGYPGPTRPAAPTGPAAAGAHIGHLPPHPVGGARPTAAPAPGRARRFWSVAGTVGAVAATFGVGMISATFSSMRHGDAITGAQLAFYFLCLFVLSGVCAAVVWRARYPVVVCLATAAAGILTPVGALAPLLALPFVLAREHRRRVVAGCVAATVLAVTASLWRDAARDGDAVIFAATSLEDGSRSYLGAVGYVVIGVLAMAASLGAGLVRRYAGQAHVAQQTAAVETRRAETLRTHAEDLRSQTDHLRTELSRQDERELIAREMHDTVAHNLSVMSLQASALEVTTEDPEVADAARTMRSSAHRALEEMRALITSLRDGAEQYTGSAPALGDLAALLDEARSSGVDLAATVFVTDADSAPPALTRAVYRVVQEALTNVMKHAPGARADVDVRARPGDGVDLTVRNALTADALGVPGSGAGIVGMRERCEALAGTFSAGVEDGRFVVRAHLPWDRPRA</sequence>
<dbReference type="EMBL" id="FTMI01000002">
    <property type="protein sequence ID" value="SIQ12568.1"/>
    <property type="molecule type" value="Genomic_DNA"/>
</dbReference>
<keyword evidence="7" id="KW-0067">ATP-binding</keyword>
<keyword evidence="13" id="KW-1185">Reference proteome</keyword>
<evidence type="ECO:0000256" key="4">
    <source>
        <dbReference type="ARBA" id="ARBA00022679"/>
    </source>
</evidence>
<evidence type="ECO:0000256" key="9">
    <source>
        <dbReference type="SAM" id="MobiDB-lite"/>
    </source>
</evidence>
<accession>A0A1N6Q7I7</accession>
<evidence type="ECO:0000256" key="7">
    <source>
        <dbReference type="ARBA" id="ARBA00022840"/>
    </source>
</evidence>
<protein>
    <recommendedName>
        <fullName evidence="2">histidine kinase</fullName>
        <ecNumber evidence="2">2.7.13.3</ecNumber>
    </recommendedName>
</protein>
<organism evidence="12 13">
    <name type="scientific">Cellulosimicrobium aquatile</name>
    <dbReference type="NCBI Taxonomy" id="1612203"/>
    <lineage>
        <taxon>Bacteria</taxon>
        <taxon>Bacillati</taxon>
        <taxon>Actinomycetota</taxon>
        <taxon>Actinomycetes</taxon>
        <taxon>Micrococcales</taxon>
        <taxon>Promicromonosporaceae</taxon>
        <taxon>Cellulosimicrobium</taxon>
    </lineage>
</organism>
<dbReference type="EC" id="2.7.13.3" evidence="2"/>
<dbReference type="GO" id="GO:0016020">
    <property type="term" value="C:membrane"/>
    <property type="evidence" value="ECO:0007669"/>
    <property type="project" value="InterPro"/>
</dbReference>
<keyword evidence="10" id="KW-0472">Membrane</keyword>
<feature type="transmembrane region" description="Helical" evidence="10">
    <location>
        <begin position="178"/>
        <end position="195"/>
    </location>
</feature>
<evidence type="ECO:0000256" key="5">
    <source>
        <dbReference type="ARBA" id="ARBA00022741"/>
    </source>
</evidence>
<feature type="transmembrane region" description="Helical" evidence="10">
    <location>
        <begin position="222"/>
        <end position="242"/>
    </location>
</feature>
<dbReference type="Proteomes" id="UP000186235">
    <property type="component" value="Unassembled WGS sequence"/>
</dbReference>
<evidence type="ECO:0000313" key="12">
    <source>
        <dbReference type="EMBL" id="SIQ12568.1"/>
    </source>
</evidence>
<dbReference type="RefSeq" id="WP_143311072.1">
    <property type="nucleotide sequence ID" value="NZ_FTMI01000002.1"/>
</dbReference>
<dbReference type="PANTHER" id="PTHR24421:SF10">
    <property type="entry name" value="NITRATE_NITRITE SENSOR PROTEIN NARQ"/>
    <property type="match status" value="1"/>
</dbReference>
<keyword evidence="6 12" id="KW-0418">Kinase</keyword>
<dbReference type="PANTHER" id="PTHR24421">
    <property type="entry name" value="NITRATE/NITRITE SENSOR PROTEIN NARX-RELATED"/>
    <property type="match status" value="1"/>
</dbReference>
<feature type="compositionally biased region" description="Low complexity" evidence="9">
    <location>
        <begin position="43"/>
        <end position="71"/>
    </location>
</feature>
<dbReference type="Gene3D" id="3.30.565.10">
    <property type="entry name" value="Histidine kinase-like ATPase, C-terminal domain"/>
    <property type="match status" value="1"/>
</dbReference>
<dbReference type="AlphaFoldDB" id="A0A1N6Q7I7"/>
<evidence type="ECO:0000259" key="11">
    <source>
        <dbReference type="Pfam" id="PF07730"/>
    </source>
</evidence>
<evidence type="ECO:0000256" key="2">
    <source>
        <dbReference type="ARBA" id="ARBA00012438"/>
    </source>
</evidence>
<keyword evidence="3" id="KW-0597">Phosphoprotein</keyword>
<keyword evidence="5" id="KW-0547">Nucleotide-binding</keyword>
<evidence type="ECO:0000256" key="3">
    <source>
        <dbReference type="ARBA" id="ARBA00022553"/>
    </source>
</evidence>
<dbReference type="GO" id="GO:0005524">
    <property type="term" value="F:ATP binding"/>
    <property type="evidence" value="ECO:0007669"/>
    <property type="project" value="UniProtKB-KW"/>
</dbReference>
<feature type="transmembrane region" description="Helical" evidence="10">
    <location>
        <begin position="141"/>
        <end position="166"/>
    </location>
</feature>
<dbReference type="InterPro" id="IPR036890">
    <property type="entry name" value="HATPase_C_sf"/>
</dbReference>
<keyword evidence="10" id="KW-1133">Transmembrane helix</keyword>
<comment type="catalytic activity">
    <reaction evidence="1">
        <text>ATP + protein L-histidine = ADP + protein N-phospho-L-histidine.</text>
        <dbReference type="EC" id="2.7.13.3"/>
    </reaction>
</comment>
<dbReference type="GO" id="GO:0000155">
    <property type="term" value="F:phosphorelay sensor kinase activity"/>
    <property type="evidence" value="ECO:0007669"/>
    <property type="project" value="InterPro"/>
</dbReference>
<proteinExistence type="predicted"/>
<evidence type="ECO:0000313" key="13">
    <source>
        <dbReference type="Proteomes" id="UP000186235"/>
    </source>
</evidence>
<feature type="region of interest" description="Disordered" evidence="9">
    <location>
        <begin position="1"/>
        <end position="71"/>
    </location>
</feature>
<evidence type="ECO:0000256" key="1">
    <source>
        <dbReference type="ARBA" id="ARBA00000085"/>
    </source>
</evidence>
<evidence type="ECO:0000256" key="10">
    <source>
        <dbReference type="SAM" id="Phobius"/>
    </source>
</evidence>
<gene>
    <name evidence="12" type="ORF">SAMN05518682_1386</name>
</gene>
<dbReference type="Gene3D" id="1.20.5.1930">
    <property type="match status" value="1"/>
</dbReference>